<dbReference type="Pfam" id="PF12546">
    <property type="entry name" value="Cryptochrome_C"/>
    <property type="match status" value="1"/>
</dbReference>
<feature type="domain" description="Cryptochrome C-terminal" evidence="2">
    <location>
        <begin position="29"/>
        <end position="82"/>
    </location>
</feature>
<keyword evidence="4" id="KW-1185">Reference proteome</keyword>
<accession>A0ABR2N4S4</accession>
<reference evidence="3 4" key="1">
    <citation type="journal article" date="2022" name="Nat. Plants">
        <title>Genomes of leafy and leafless Platanthera orchids illuminate the evolution of mycoheterotrophy.</title>
        <authorList>
            <person name="Li M.H."/>
            <person name="Liu K.W."/>
            <person name="Li Z."/>
            <person name="Lu H.C."/>
            <person name="Ye Q.L."/>
            <person name="Zhang D."/>
            <person name="Wang J.Y."/>
            <person name="Li Y.F."/>
            <person name="Zhong Z.M."/>
            <person name="Liu X."/>
            <person name="Yu X."/>
            <person name="Liu D.K."/>
            <person name="Tu X.D."/>
            <person name="Liu B."/>
            <person name="Hao Y."/>
            <person name="Liao X.Y."/>
            <person name="Jiang Y.T."/>
            <person name="Sun W.H."/>
            <person name="Chen J."/>
            <person name="Chen Y.Q."/>
            <person name="Ai Y."/>
            <person name="Zhai J.W."/>
            <person name="Wu S.S."/>
            <person name="Zhou Z."/>
            <person name="Hsiao Y.Y."/>
            <person name="Wu W.L."/>
            <person name="Chen Y.Y."/>
            <person name="Lin Y.F."/>
            <person name="Hsu J.L."/>
            <person name="Li C.Y."/>
            <person name="Wang Z.W."/>
            <person name="Zhao X."/>
            <person name="Zhong W.Y."/>
            <person name="Ma X.K."/>
            <person name="Ma L."/>
            <person name="Huang J."/>
            <person name="Chen G.Z."/>
            <person name="Huang M.Z."/>
            <person name="Huang L."/>
            <person name="Peng D.H."/>
            <person name="Luo Y.B."/>
            <person name="Zou S.Q."/>
            <person name="Chen S.P."/>
            <person name="Lan S."/>
            <person name="Tsai W.C."/>
            <person name="Van de Peer Y."/>
            <person name="Liu Z.J."/>
        </authorList>
    </citation>
    <scope>NUCLEOTIDE SEQUENCE [LARGE SCALE GENOMIC DNA]</scope>
    <source>
        <strain evidence="3">Lor288</strain>
    </source>
</reference>
<protein>
    <submittedName>
        <fullName evidence="3">Cryptochrome-1</fullName>
    </submittedName>
</protein>
<evidence type="ECO:0000313" key="4">
    <source>
        <dbReference type="Proteomes" id="UP001412067"/>
    </source>
</evidence>
<dbReference type="InterPro" id="IPR020978">
    <property type="entry name" value="Cryptochrome_C"/>
</dbReference>
<evidence type="ECO:0000259" key="2">
    <source>
        <dbReference type="Pfam" id="PF12546"/>
    </source>
</evidence>
<name>A0ABR2N4S4_9ASPA</name>
<proteinExistence type="predicted"/>
<dbReference type="EMBL" id="JBBWWR010000001">
    <property type="protein sequence ID" value="KAK8971124.1"/>
    <property type="molecule type" value="Genomic_DNA"/>
</dbReference>
<sequence>MWEIEAASRASMENGAEEGLGDSSDLSSLAYPQEIHMEIDHEPNRTNNLQATTRRHLDQMVPSITSSSLRTEDEEVNNVVRQFNSAASHTERDGGVVPVWSPSLNLNRSEHFVSEETTIRAGTYLPRHSQTHQVMNWRQLSPSGVVPVWSPSLNFDVCVRACVCVYISKLFLFESLIMVKENS</sequence>
<evidence type="ECO:0000256" key="1">
    <source>
        <dbReference type="SAM" id="MobiDB-lite"/>
    </source>
</evidence>
<gene>
    <name evidence="3" type="primary">CRY1</name>
    <name evidence="3" type="ORF">KSP40_PGU022292</name>
</gene>
<comment type="caution">
    <text evidence="3">The sequence shown here is derived from an EMBL/GenBank/DDBJ whole genome shotgun (WGS) entry which is preliminary data.</text>
</comment>
<organism evidence="3 4">
    <name type="scientific">Platanthera guangdongensis</name>
    <dbReference type="NCBI Taxonomy" id="2320717"/>
    <lineage>
        <taxon>Eukaryota</taxon>
        <taxon>Viridiplantae</taxon>
        <taxon>Streptophyta</taxon>
        <taxon>Embryophyta</taxon>
        <taxon>Tracheophyta</taxon>
        <taxon>Spermatophyta</taxon>
        <taxon>Magnoliopsida</taxon>
        <taxon>Liliopsida</taxon>
        <taxon>Asparagales</taxon>
        <taxon>Orchidaceae</taxon>
        <taxon>Orchidoideae</taxon>
        <taxon>Orchideae</taxon>
        <taxon>Orchidinae</taxon>
        <taxon>Platanthera</taxon>
    </lineage>
</organism>
<evidence type="ECO:0000313" key="3">
    <source>
        <dbReference type="EMBL" id="KAK8971124.1"/>
    </source>
</evidence>
<dbReference type="Proteomes" id="UP001412067">
    <property type="component" value="Unassembled WGS sequence"/>
</dbReference>
<feature type="region of interest" description="Disordered" evidence="1">
    <location>
        <begin position="1"/>
        <end position="26"/>
    </location>
</feature>